<organism evidence="2 3">
    <name type="scientific">Aegilops tauschii subsp. strangulata</name>
    <name type="common">Goatgrass</name>
    <dbReference type="NCBI Taxonomy" id="200361"/>
    <lineage>
        <taxon>Eukaryota</taxon>
        <taxon>Viridiplantae</taxon>
        <taxon>Streptophyta</taxon>
        <taxon>Embryophyta</taxon>
        <taxon>Tracheophyta</taxon>
        <taxon>Spermatophyta</taxon>
        <taxon>Magnoliopsida</taxon>
        <taxon>Liliopsida</taxon>
        <taxon>Poales</taxon>
        <taxon>Poaceae</taxon>
        <taxon>BOP clade</taxon>
        <taxon>Pooideae</taxon>
        <taxon>Triticodae</taxon>
        <taxon>Triticeae</taxon>
        <taxon>Triticinae</taxon>
        <taxon>Aegilops</taxon>
    </lineage>
</organism>
<name>A0A453E5T0_AEGTS</name>
<evidence type="ECO:0000313" key="2">
    <source>
        <dbReference type="EnsemblPlants" id="AET3Gv20231700.5"/>
    </source>
</evidence>
<feature type="region of interest" description="Disordered" evidence="1">
    <location>
        <begin position="1"/>
        <end position="31"/>
    </location>
</feature>
<protein>
    <submittedName>
        <fullName evidence="2">Uncharacterized protein</fullName>
    </submittedName>
</protein>
<accession>A0A453E5T0</accession>
<sequence>GRPVMWPSWRRRSRSTTASPTPPPSWRSTPCSSCLPWGRCGWEDQNLWG</sequence>
<reference evidence="3" key="2">
    <citation type="journal article" date="2017" name="Nat. Plants">
        <title>The Aegilops tauschii genome reveals multiple impacts of transposons.</title>
        <authorList>
            <person name="Zhao G."/>
            <person name="Zou C."/>
            <person name="Li K."/>
            <person name="Wang K."/>
            <person name="Li T."/>
            <person name="Gao L."/>
            <person name="Zhang X."/>
            <person name="Wang H."/>
            <person name="Yang Z."/>
            <person name="Liu X."/>
            <person name="Jiang W."/>
            <person name="Mao L."/>
            <person name="Kong X."/>
            <person name="Jiao Y."/>
            <person name="Jia J."/>
        </authorList>
    </citation>
    <scope>NUCLEOTIDE SEQUENCE [LARGE SCALE GENOMIC DNA]</scope>
    <source>
        <strain evidence="3">cv. AL8/78</strain>
    </source>
</reference>
<keyword evidence="3" id="KW-1185">Reference proteome</keyword>
<evidence type="ECO:0000313" key="3">
    <source>
        <dbReference type="Proteomes" id="UP000015105"/>
    </source>
</evidence>
<evidence type="ECO:0000256" key="1">
    <source>
        <dbReference type="SAM" id="MobiDB-lite"/>
    </source>
</evidence>
<dbReference type="EnsemblPlants" id="AET3Gv20231700.5">
    <property type="protein sequence ID" value="AET3Gv20231700.5"/>
    <property type="gene ID" value="AET3Gv20231700"/>
</dbReference>
<reference evidence="2" key="5">
    <citation type="journal article" date="2021" name="G3 (Bethesda)">
        <title>Aegilops tauschii genome assembly Aet v5.0 features greater sequence contiguity and improved annotation.</title>
        <authorList>
            <person name="Wang L."/>
            <person name="Zhu T."/>
            <person name="Rodriguez J.C."/>
            <person name="Deal K.R."/>
            <person name="Dubcovsky J."/>
            <person name="McGuire P.E."/>
            <person name="Lux T."/>
            <person name="Spannagl M."/>
            <person name="Mayer K.F.X."/>
            <person name="Baldrich P."/>
            <person name="Meyers B.C."/>
            <person name="Huo N."/>
            <person name="Gu Y.Q."/>
            <person name="Zhou H."/>
            <person name="Devos K.M."/>
            <person name="Bennetzen J.L."/>
            <person name="Unver T."/>
            <person name="Budak H."/>
            <person name="Gulick P.J."/>
            <person name="Galiba G."/>
            <person name="Kalapos B."/>
            <person name="Nelson D.R."/>
            <person name="Li P."/>
            <person name="You F.M."/>
            <person name="Luo M.C."/>
            <person name="Dvorak J."/>
        </authorList>
    </citation>
    <scope>NUCLEOTIDE SEQUENCE [LARGE SCALE GENOMIC DNA]</scope>
    <source>
        <strain evidence="2">cv. AL8/78</strain>
    </source>
</reference>
<reference evidence="2" key="4">
    <citation type="submission" date="2019-03" db="UniProtKB">
        <authorList>
            <consortium name="EnsemblPlants"/>
        </authorList>
    </citation>
    <scope>IDENTIFICATION</scope>
</reference>
<dbReference type="Gramene" id="AET3Gv20231700.5">
    <property type="protein sequence ID" value="AET3Gv20231700.5"/>
    <property type="gene ID" value="AET3Gv20231700"/>
</dbReference>
<proteinExistence type="predicted"/>
<dbReference type="Proteomes" id="UP000015105">
    <property type="component" value="Chromosome 3D"/>
</dbReference>
<reference evidence="2" key="3">
    <citation type="journal article" date="2017" name="Nature">
        <title>Genome sequence of the progenitor of the wheat D genome Aegilops tauschii.</title>
        <authorList>
            <person name="Luo M.C."/>
            <person name="Gu Y.Q."/>
            <person name="Puiu D."/>
            <person name="Wang H."/>
            <person name="Twardziok S.O."/>
            <person name="Deal K.R."/>
            <person name="Huo N."/>
            <person name="Zhu T."/>
            <person name="Wang L."/>
            <person name="Wang Y."/>
            <person name="McGuire P.E."/>
            <person name="Liu S."/>
            <person name="Long H."/>
            <person name="Ramasamy R.K."/>
            <person name="Rodriguez J.C."/>
            <person name="Van S.L."/>
            <person name="Yuan L."/>
            <person name="Wang Z."/>
            <person name="Xia Z."/>
            <person name="Xiao L."/>
            <person name="Anderson O.D."/>
            <person name="Ouyang S."/>
            <person name="Liang Y."/>
            <person name="Zimin A.V."/>
            <person name="Pertea G."/>
            <person name="Qi P."/>
            <person name="Bennetzen J.L."/>
            <person name="Dai X."/>
            <person name="Dawson M.W."/>
            <person name="Muller H.G."/>
            <person name="Kugler K."/>
            <person name="Rivarola-Duarte L."/>
            <person name="Spannagl M."/>
            <person name="Mayer K.F.X."/>
            <person name="Lu F.H."/>
            <person name="Bevan M.W."/>
            <person name="Leroy P."/>
            <person name="Li P."/>
            <person name="You F.M."/>
            <person name="Sun Q."/>
            <person name="Liu Z."/>
            <person name="Lyons E."/>
            <person name="Wicker T."/>
            <person name="Salzberg S.L."/>
            <person name="Devos K.M."/>
            <person name="Dvorak J."/>
        </authorList>
    </citation>
    <scope>NUCLEOTIDE SEQUENCE [LARGE SCALE GENOMIC DNA]</scope>
    <source>
        <strain evidence="2">cv. AL8/78</strain>
    </source>
</reference>
<reference evidence="3" key="1">
    <citation type="journal article" date="2014" name="Science">
        <title>Ancient hybridizations among the ancestral genomes of bread wheat.</title>
        <authorList>
            <consortium name="International Wheat Genome Sequencing Consortium,"/>
            <person name="Marcussen T."/>
            <person name="Sandve S.R."/>
            <person name="Heier L."/>
            <person name="Spannagl M."/>
            <person name="Pfeifer M."/>
            <person name="Jakobsen K.S."/>
            <person name="Wulff B.B."/>
            <person name="Steuernagel B."/>
            <person name="Mayer K.F."/>
            <person name="Olsen O.A."/>
        </authorList>
    </citation>
    <scope>NUCLEOTIDE SEQUENCE [LARGE SCALE GENOMIC DNA]</scope>
    <source>
        <strain evidence="3">cv. AL8/78</strain>
    </source>
</reference>
<dbReference type="AlphaFoldDB" id="A0A453E5T0"/>